<feature type="non-terminal residue" evidence="2">
    <location>
        <position position="1"/>
    </location>
</feature>
<feature type="region of interest" description="Disordered" evidence="1">
    <location>
        <begin position="127"/>
        <end position="174"/>
    </location>
</feature>
<dbReference type="AlphaFoldDB" id="A0A813EPY5"/>
<feature type="region of interest" description="Disordered" evidence="1">
    <location>
        <begin position="15"/>
        <end position="67"/>
    </location>
</feature>
<keyword evidence="3" id="KW-1185">Reference proteome</keyword>
<evidence type="ECO:0000313" key="2">
    <source>
        <dbReference type="EMBL" id="CAE8601653.1"/>
    </source>
</evidence>
<gene>
    <name evidence="2" type="ORF">PGLA1383_LOCUS19939</name>
</gene>
<evidence type="ECO:0000256" key="1">
    <source>
        <dbReference type="SAM" id="MobiDB-lite"/>
    </source>
</evidence>
<dbReference type="EMBL" id="CAJNNV010013387">
    <property type="protein sequence ID" value="CAE8601653.1"/>
    <property type="molecule type" value="Genomic_DNA"/>
</dbReference>
<name>A0A813EPY5_POLGL</name>
<evidence type="ECO:0000313" key="3">
    <source>
        <dbReference type="Proteomes" id="UP000654075"/>
    </source>
</evidence>
<comment type="caution">
    <text evidence="2">The sequence shown here is derived from an EMBL/GenBank/DDBJ whole genome shotgun (WGS) entry which is preliminary data.</text>
</comment>
<dbReference type="Proteomes" id="UP000654075">
    <property type="component" value="Unassembled WGS sequence"/>
</dbReference>
<proteinExistence type="predicted"/>
<reference evidence="2" key="1">
    <citation type="submission" date="2021-02" db="EMBL/GenBank/DDBJ databases">
        <authorList>
            <person name="Dougan E. K."/>
            <person name="Rhodes N."/>
            <person name="Thang M."/>
            <person name="Chan C."/>
        </authorList>
    </citation>
    <scope>NUCLEOTIDE SEQUENCE</scope>
</reference>
<organism evidence="2 3">
    <name type="scientific">Polarella glacialis</name>
    <name type="common">Dinoflagellate</name>
    <dbReference type="NCBI Taxonomy" id="89957"/>
    <lineage>
        <taxon>Eukaryota</taxon>
        <taxon>Sar</taxon>
        <taxon>Alveolata</taxon>
        <taxon>Dinophyceae</taxon>
        <taxon>Suessiales</taxon>
        <taxon>Suessiaceae</taxon>
        <taxon>Polarella</taxon>
    </lineage>
</organism>
<protein>
    <submittedName>
        <fullName evidence="2">Uncharacterized protein</fullName>
    </submittedName>
</protein>
<accession>A0A813EPY5</accession>
<sequence>MPKDSTGREAMIASWVEAGSQRRESPSDKHLVWESDSGDDSSQIQDRAVLDDKLPVKRTPSAASEDATVDPVAPHLFWNTSGEAIVQNYILSAGSTSGNRRDRRRLGGSSEMTADKQFWIDALRGEATQGRFPSDEIRAGALPGGEGSFSGADGDVGSSWGGAENESLEDSGST</sequence>
<feature type="compositionally biased region" description="Basic and acidic residues" evidence="1">
    <location>
        <begin position="20"/>
        <end position="33"/>
    </location>
</feature>